<gene>
    <name evidence="1" type="ORF">SDC9_50445</name>
</gene>
<evidence type="ECO:0008006" key="2">
    <source>
        <dbReference type="Google" id="ProtNLM"/>
    </source>
</evidence>
<dbReference type="SUPFAM" id="SSF117396">
    <property type="entry name" value="TM1631-like"/>
    <property type="match status" value="1"/>
</dbReference>
<dbReference type="InterPro" id="IPR002763">
    <property type="entry name" value="DUF72"/>
</dbReference>
<name>A0A644WPE7_9ZZZZ</name>
<dbReference type="Gene3D" id="3.20.20.410">
    <property type="entry name" value="Protein of unknown function UPF0759"/>
    <property type="match status" value="1"/>
</dbReference>
<protein>
    <recommendedName>
        <fullName evidence="2">DUF72 domain-containing protein</fullName>
    </recommendedName>
</protein>
<sequence>MIYMGTCSWKYSSWEGLVYDAQSREDLLAQYAKRYRSVEVDQWFWSLGRQSYGLPDPDTVLAYDQATDKDFRFTVKCPNTLTLPFAYGSTIEANPWFLDAEVFYRFVERVGPLVHKIGLFMFQFSYLNQKAFSSRKELEQRLEHFMGMLPDGLAYAVEIRNPTWLDATWFDFLARNALTPVLLSGYWMDGLEEPLKRFLKTDIPTLCIRLHGDDRSGIEQETGSRWDKLVVNKNGELASIAPLLVELAKQGRVVYINVNNHYEGSAPLTIEKLMKYLSGVYE</sequence>
<dbReference type="PANTHER" id="PTHR30348">
    <property type="entry name" value="UNCHARACTERIZED PROTEIN YECE"/>
    <property type="match status" value="1"/>
</dbReference>
<accession>A0A644WPE7</accession>
<dbReference type="PANTHER" id="PTHR30348:SF4">
    <property type="entry name" value="DUF72 DOMAIN-CONTAINING PROTEIN"/>
    <property type="match status" value="1"/>
</dbReference>
<dbReference type="AlphaFoldDB" id="A0A644WPE7"/>
<dbReference type="InterPro" id="IPR036520">
    <property type="entry name" value="UPF0759_sf"/>
</dbReference>
<reference evidence="1" key="1">
    <citation type="submission" date="2019-08" db="EMBL/GenBank/DDBJ databases">
        <authorList>
            <person name="Kucharzyk K."/>
            <person name="Murdoch R.W."/>
            <person name="Higgins S."/>
            <person name="Loffler F."/>
        </authorList>
    </citation>
    <scope>NUCLEOTIDE SEQUENCE</scope>
</reference>
<evidence type="ECO:0000313" key="1">
    <source>
        <dbReference type="EMBL" id="MPM04173.1"/>
    </source>
</evidence>
<comment type="caution">
    <text evidence="1">The sequence shown here is derived from an EMBL/GenBank/DDBJ whole genome shotgun (WGS) entry which is preliminary data.</text>
</comment>
<dbReference type="Pfam" id="PF01904">
    <property type="entry name" value="DUF72"/>
    <property type="match status" value="1"/>
</dbReference>
<organism evidence="1">
    <name type="scientific">bioreactor metagenome</name>
    <dbReference type="NCBI Taxonomy" id="1076179"/>
    <lineage>
        <taxon>unclassified sequences</taxon>
        <taxon>metagenomes</taxon>
        <taxon>ecological metagenomes</taxon>
    </lineage>
</organism>
<dbReference type="EMBL" id="VSSQ01001015">
    <property type="protein sequence ID" value="MPM04173.1"/>
    <property type="molecule type" value="Genomic_DNA"/>
</dbReference>
<proteinExistence type="predicted"/>